<evidence type="ECO:0000313" key="4">
    <source>
        <dbReference type="Proteomes" id="UP000249619"/>
    </source>
</evidence>
<comment type="caution">
    <text evidence="3">The sequence shown here is derived from an EMBL/GenBank/DDBJ whole genome shotgun (WGS) entry which is preliminary data.</text>
</comment>
<accession>A0A364NED5</accession>
<proteinExistence type="predicted"/>
<evidence type="ECO:0000256" key="2">
    <source>
        <dbReference type="SAM" id="SignalP"/>
    </source>
</evidence>
<keyword evidence="2" id="KW-0732">Signal</keyword>
<dbReference type="OrthoDB" id="3798666at2759"/>
<evidence type="ECO:0000313" key="3">
    <source>
        <dbReference type="EMBL" id="RAR15674.1"/>
    </source>
</evidence>
<name>A0A364NED5_STELY</name>
<feature type="signal peptide" evidence="2">
    <location>
        <begin position="1"/>
        <end position="20"/>
    </location>
</feature>
<organism evidence="3 4">
    <name type="scientific">Stemphylium lycopersici</name>
    <name type="common">Tomato gray leaf spot disease fungus</name>
    <name type="synonym">Thyrospora lycopersici</name>
    <dbReference type="NCBI Taxonomy" id="183478"/>
    <lineage>
        <taxon>Eukaryota</taxon>
        <taxon>Fungi</taxon>
        <taxon>Dikarya</taxon>
        <taxon>Ascomycota</taxon>
        <taxon>Pezizomycotina</taxon>
        <taxon>Dothideomycetes</taxon>
        <taxon>Pleosporomycetidae</taxon>
        <taxon>Pleosporales</taxon>
        <taxon>Pleosporineae</taxon>
        <taxon>Pleosporaceae</taxon>
        <taxon>Stemphylium</taxon>
    </lineage>
</organism>
<dbReference type="Proteomes" id="UP000249619">
    <property type="component" value="Unassembled WGS sequence"/>
</dbReference>
<sequence>MVPTRKGVLALLSLAIGIRAAPAGMQKRQIEILPPRQSVSWEMDSPEPTEEPHEPVFPSKPTDEFSLGTPSGWISWETSGPGPTVAPEEPDYPPPAKPTDEFSIGKPSFWISWATNGPEPTSEPETPEYPPSKPSDQISIGKPSFSITWDGGGPGASSTLKPEPTSTPQPVPPPKPTSEHPPVISLPPIWANSTIAKPTPSPPVTSSSTLLQDFLDQEAGIPVESMAA</sequence>
<feature type="region of interest" description="Disordered" evidence="1">
    <location>
        <begin position="40"/>
        <end position="211"/>
    </location>
</feature>
<feature type="compositionally biased region" description="Pro residues" evidence="1">
    <location>
        <begin position="165"/>
        <end position="176"/>
    </location>
</feature>
<gene>
    <name evidence="3" type="ORF">DDE83_000906</name>
</gene>
<reference evidence="4" key="1">
    <citation type="submission" date="2018-05" db="EMBL/GenBank/DDBJ databases">
        <title>Draft genome sequence of Stemphylium lycopersici strain CIDEFI 213.</title>
        <authorList>
            <person name="Medina R."/>
            <person name="Franco M.E.E."/>
            <person name="Lucentini C.G."/>
            <person name="Saparrat M.C.N."/>
            <person name="Balatti P.A."/>
        </authorList>
    </citation>
    <scope>NUCLEOTIDE SEQUENCE [LARGE SCALE GENOMIC DNA]</scope>
    <source>
        <strain evidence="4">CIDEFI 213</strain>
    </source>
</reference>
<keyword evidence="4" id="KW-1185">Reference proteome</keyword>
<evidence type="ECO:0000256" key="1">
    <source>
        <dbReference type="SAM" id="MobiDB-lite"/>
    </source>
</evidence>
<dbReference type="PRINTS" id="PR01217">
    <property type="entry name" value="PRICHEXTENSN"/>
</dbReference>
<dbReference type="EMBL" id="QGDH01000009">
    <property type="protein sequence ID" value="RAR15674.1"/>
    <property type="molecule type" value="Genomic_DNA"/>
</dbReference>
<feature type="chain" id="PRO_5016736513" evidence="2">
    <location>
        <begin position="21"/>
        <end position="228"/>
    </location>
</feature>
<protein>
    <submittedName>
        <fullName evidence="3">Uncharacterized protein</fullName>
    </submittedName>
</protein>
<dbReference type="STRING" id="183478.A0A364NED5"/>
<dbReference type="AlphaFoldDB" id="A0A364NED5"/>